<reference evidence="2" key="1">
    <citation type="submission" date="2014-09" db="EMBL/GenBank/DDBJ databases">
        <authorList>
            <person name="Magalhaes I.L.F."/>
            <person name="Oliveira U."/>
            <person name="Santos F.R."/>
            <person name="Vidigal T.H.D.A."/>
            <person name="Brescovit A.D."/>
            <person name="Santos A.J."/>
        </authorList>
    </citation>
    <scope>NUCLEOTIDE SEQUENCE</scope>
    <source>
        <tissue evidence="2">Shoot tissue taken approximately 20 cm above the soil surface</tissue>
    </source>
</reference>
<feature type="compositionally biased region" description="Polar residues" evidence="1">
    <location>
        <begin position="20"/>
        <end position="33"/>
    </location>
</feature>
<reference evidence="2" key="2">
    <citation type="journal article" date="2015" name="Data Brief">
        <title>Shoot transcriptome of the giant reed, Arundo donax.</title>
        <authorList>
            <person name="Barrero R.A."/>
            <person name="Guerrero F.D."/>
            <person name="Moolhuijzen P."/>
            <person name="Goolsby J.A."/>
            <person name="Tidwell J."/>
            <person name="Bellgard S.E."/>
            <person name="Bellgard M.I."/>
        </authorList>
    </citation>
    <scope>NUCLEOTIDE SEQUENCE</scope>
    <source>
        <tissue evidence="2">Shoot tissue taken approximately 20 cm above the soil surface</tissue>
    </source>
</reference>
<dbReference type="EMBL" id="GBRH01254832">
    <property type="protein sequence ID" value="JAD43063.1"/>
    <property type="molecule type" value="Transcribed_RNA"/>
</dbReference>
<proteinExistence type="predicted"/>
<evidence type="ECO:0000313" key="2">
    <source>
        <dbReference type="EMBL" id="JAD43063.1"/>
    </source>
</evidence>
<dbReference type="AlphaFoldDB" id="A0A0A8ZZB2"/>
<accession>A0A0A8ZZB2</accession>
<sequence>MSNSKILLAPRETSVVGIGSSRSSKGTGQRSPK</sequence>
<name>A0A0A8ZZB2_ARUDO</name>
<feature type="region of interest" description="Disordered" evidence="1">
    <location>
        <begin position="1"/>
        <end position="33"/>
    </location>
</feature>
<evidence type="ECO:0000256" key="1">
    <source>
        <dbReference type="SAM" id="MobiDB-lite"/>
    </source>
</evidence>
<protein>
    <submittedName>
        <fullName evidence="2">Uncharacterized protein</fullName>
    </submittedName>
</protein>
<organism evidence="2">
    <name type="scientific">Arundo donax</name>
    <name type="common">Giant reed</name>
    <name type="synonym">Donax arundinaceus</name>
    <dbReference type="NCBI Taxonomy" id="35708"/>
    <lineage>
        <taxon>Eukaryota</taxon>
        <taxon>Viridiplantae</taxon>
        <taxon>Streptophyta</taxon>
        <taxon>Embryophyta</taxon>
        <taxon>Tracheophyta</taxon>
        <taxon>Spermatophyta</taxon>
        <taxon>Magnoliopsida</taxon>
        <taxon>Liliopsida</taxon>
        <taxon>Poales</taxon>
        <taxon>Poaceae</taxon>
        <taxon>PACMAD clade</taxon>
        <taxon>Arundinoideae</taxon>
        <taxon>Arundineae</taxon>
        <taxon>Arundo</taxon>
    </lineage>
</organism>